<accession>A0A2A5JPK8</accession>
<keyword evidence="3" id="KW-1185">Reference proteome</keyword>
<dbReference type="GO" id="GO:0016020">
    <property type="term" value="C:membrane"/>
    <property type="evidence" value="ECO:0007669"/>
    <property type="project" value="GOC"/>
</dbReference>
<dbReference type="Proteomes" id="UP000228621">
    <property type="component" value="Unassembled WGS sequence"/>
</dbReference>
<feature type="transmembrane region" description="Helical" evidence="1">
    <location>
        <begin position="53"/>
        <end position="86"/>
    </location>
</feature>
<comment type="caution">
    <text evidence="2">The sequence shown here is derived from an EMBL/GenBank/DDBJ whole genome shotgun (WGS) entry which is preliminary data.</text>
</comment>
<keyword evidence="1" id="KW-1133">Transmembrane helix</keyword>
<evidence type="ECO:0008006" key="4">
    <source>
        <dbReference type="Google" id="ProtNLM"/>
    </source>
</evidence>
<proteinExistence type="predicted"/>
<dbReference type="GO" id="GO:0046521">
    <property type="term" value="P:sphingoid catabolic process"/>
    <property type="evidence" value="ECO:0007669"/>
    <property type="project" value="TreeGrafter"/>
</dbReference>
<dbReference type="EMBL" id="NKHF01000056">
    <property type="protein sequence ID" value="PCK31330.1"/>
    <property type="molecule type" value="Genomic_DNA"/>
</dbReference>
<gene>
    <name evidence="2" type="ORF">CEX98_12690</name>
</gene>
<dbReference type="AlphaFoldDB" id="A0A2A5JPK8"/>
<feature type="transmembrane region" description="Helical" evidence="1">
    <location>
        <begin position="21"/>
        <end position="41"/>
    </location>
</feature>
<dbReference type="RefSeq" id="WP_099642437.1">
    <property type="nucleotide sequence ID" value="NZ_NKHF01000056.1"/>
</dbReference>
<keyword evidence="1" id="KW-0472">Membrane</keyword>
<reference evidence="3" key="1">
    <citation type="journal article" date="2019" name="Genome Announc.">
        <title>Draft Genome Sequence of Pseudoalteromonas piscicida Strain 36Y ROTHPW, an Hypersaline Seawater Isolate from the South Coast of Sonora, Mexico.</title>
        <authorList>
            <person name="Sanchez-Diaz R."/>
            <person name="Molina-Garza Z.J."/>
            <person name="Cruz-Suarez L.E."/>
            <person name="Selvin J."/>
            <person name="Kiran G.S."/>
            <person name="Ibarra-Gamez J.C."/>
            <person name="Gomez-Gil B."/>
            <person name="Galaviz-Silva L."/>
        </authorList>
    </citation>
    <scope>NUCLEOTIDE SEQUENCE [LARGE SCALE GENOMIC DNA]</scope>
    <source>
        <strain evidence="3">36Y_RITHPW</strain>
    </source>
</reference>
<evidence type="ECO:0000313" key="2">
    <source>
        <dbReference type="EMBL" id="PCK31330.1"/>
    </source>
</evidence>
<evidence type="ECO:0000256" key="1">
    <source>
        <dbReference type="SAM" id="Phobius"/>
    </source>
</evidence>
<organism evidence="2 3">
    <name type="scientific">Pseudoalteromonas piscicida</name>
    <dbReference type="NCBI Taxonomy" id="43662"/>
    <lineage>
        <taxon>Bacteria</taxon>
        <taxon>Pseudomonadati</taxon>
        <taxon>Pseudomonadota</taxon>
        <taxon>Gammaproteobacteria</taxon>
        <taxon>Alteromonadales</taxon>
        <taxon>Pseudoalteromonadaceae</taxon>
        <taxon>Pseudoalteromonas</taxon>
    </lineage>
</organism>
<protein>
    <recommendedName>
        <fullName evidence="4">DUF962 domain-containing protein</fullName>
    </recommendedName>
</protein>
<keyword evidence="1" id="KW-0812">Transmembrane</keyword>
<evidence type="ECO:0000313" key="3">
    <source>
        <dbReference type="Proteomes" id="UP000228621"/>
    </source>
</evidence>
<dbReference type="OrthoDB" id="5515308at2"/>
<feature type="transmembrane region" description="Helical" evidence="1">
    <location>
        <begin position="93"/>
        <end position="113"/>
    </location>
</feature>
<dbReference type="PANTHER" id="PTHR28026">
    <property type="entry name" value="DUF962 DOMAIN PROTEIN (AFU_ORTHOLOGUE AFUA_8G05310)"/>
    <property type="match status" value="1"/>
</dbReference>
<feature type="transmembrane region" description="Helical" evidence="1">
    <location>
        <begin position="133"/>
        <end position="154"/>
    </location>
</feature>
<name>A0A2A5JPK8_PSEO7</name>
<dbReference type="InterPro" id="IPR009305">
    <property type="entry name" value="Mpo1-like"/>
</dbReference>
<dbReference type="PANTHER" id="PTHR28026:SF9">
    <property type="entry name" value="2-HYDROXY-PALMITIC ACID DIOXYGENASE MPO1"/>
    <property type="match status" value="1"/>
</dbReference>
<sequence>MNKLVLLLSQYAKYHRSKKNILTHFFGIPLIVLAVVGMTFIPLFEVSGMTVTLALVLGVALCIYYAFLSLVLALLMGAILGGFYWLVYIVNPLLIEAGVMTILFWAGVFFVGWVLQFIGHYFEGKKPAFVDDLIGLAIGPLFVLVELLFLFGLFKQLENEIIDNAGEYKA</sequence>
<dbReference type="Pfam" id="PF06127">
    <property type="entry name" value="Mpo1-like"/>
    <property type="match status" value="1"/>
</dbReference>